<evidence type="ECO:0000256" key="1">
    <source>
        <dbReference type="SAM" id="MobiDB-lite"/>
    </source>
</evidence>
<comment type="caution">
    <text evidence="2">The sequence shown here is derived from an EMBL/GenBank/DDBJ whole genome shotgun (WGS) entry which is preliminary data.</text>
</comment>
<sequence>MSKIYYAGQDVDAPCGRCGGETRHQILTVTNGVPDKLICGNCRSVHKFRAARPAPEPRAPRIPATAKAGGPPRSGGSTSLYQQLVAQEQGGGQSRPYAVSERWEEGAWMDHPSFGLGRVQRRLGRKVDVLFKDGLKTLVSA</sequence>
<feature type="compositionally biased region" description="Polar residues" evidence="1">
    <location>
        <begin position="75"/>
        <end position="86"/>
    </location>
</feature>
<accession>A0ABQ5Q6M7</accession>
<reference evidence="2 3" key="1">
    <citation type="journal article" date="2023" name="Antonie Van Leeuwenhoek">
        <title>Mesoterricola silvestris gen. nov., sp. nov., Mesoterricola sediminis sp. nov., Geothrix oryzae sp. nov., Geothrix edaphica sp. nov., Geothrix rubra sp. nov., and Geothrix limicola sp. nov., six novel members of Acidobacteriota isolated from soils.</title>
        <authorList>
            <person name="Itoh H."/>
            <person name="Sugisawa Y."/>
            <person name="Mise K."/>
            <person name="Xu Z."/>
            <person name="Kuniyasu M."/>
            <person name="Ushijima N."/>
            <person name="Kawano K."/>
            <person name="Kobayashi E."/>
            <person name="Shiratori Y."/>
            <person name="Masuda Y."/>
            <person name="Senoo K."/>
        </authorList>
    </citation>
    <scope>NUCLEOTIDE SEQUENCE [LARGE SCALE GENOMIC DNA]</scope>
    <source>
        <strain evidence="2 3">Red803</strain>
    </source>
</reference>
<protein>
    <submittedName>
        <fullName evidence="2">Uncharacterized protein</fullName>
    </submittedName>
</protein>
<feature type="region of interest" description="Disordered" evidence="1">
    <location>
        <begin position="49"/>
        <end position="98"/>
    </location>
</feature>
<organism evidence="2 3">
    <name type="scientific">Geothrix rubra</name>
    <dbReference type="NCBI Taxonomy" id="2927977"/>
    <lineage>
        <taxon>Bacteria</taxon>
        <taxon>Pseudomonadati</taxon>
        <taxon>Acidobacteriota</taxon>
        <taxon>Holophagae</taxon>
        <taxon>Holophagales</taxon>
        <taxon>Holophagaceae</taxon>
        <taxon>Geothrix</taxon>
    </lineage>
</organism>
<keyword evidence="3" id="KW-1185">Reference proteome</keyword>
<evidence type="ECO:0000313" key="3">
    <source>
        <dbReference type="Proteomes" id="UP001165089"/>
    </source>
</evidence>
<evidence type="ECO:0000313" key="2">
    <source>
        <dbReference type="EMBL" id="GLH70405.1"/>
    </source>
</evidence>
<name>A0ABQ5Q6M7_9BACT</name>
<proteinExistence type="predicted"/>
<gene>
    <name evidence="2" type="ORF">GETHPA_19380</name>
</gene>
<dbReference type="Proteomes" id="UP001165089">
    <property type="component" value="Unassembled WGS sequence"/>
</dbReference>
<dbReference type="RefSeq" id="WP_285725119.1">
    <property type="nucleotide sequence ID" value="NZ_BSDD01000003.1"/>
</dbReference>
<dbReference type="EMBL" id="BSDD01000003">
    <property type="protein sequence ID" value="GLH70405.1"/>
    <property type="molecule type" value="Genomic_DNA"/>
</dbReference>